<evidence type="ECO:0000313" key="2">
    <source>
        <dbReference type="Proteomes" id="UP000053989"/>
    </source>
</evidence>
<evidence type="ECO:0000313" key="1">
    <source>
        <dbReference type="EMBL" id="KIM61952.1"/>
    </source>
</evidence>
<sequence>DEAISLHQSALDLRPAGHSDRLCSLHNLAVCFSNRYDKQGTIADLEANTVGRAALELHSPGHSDRAITLSNLTNDTRHEFLKFGTDGDLDETMSLHRSALDFCPVDHSDQLTSLNQLANCLSSRFE</sequence>
<organism evidence="1 2">
    <name type="scientific">Scleroderma citrinum Foug A</name>
    <dbReference type="NCBI Taxonomy" id="1036808"/>
    <lineage>
        <taxon>Eukaryota</taxon>
        <taxon>Fungi</taxon>
        <taxon>Dikarya</taxon>
        <taxon>Basidiomycota</taxon>
        <taxon>Agaricomycotina</taxon>
        <taxon>Agaricomycetes</taxon>
        <taxon>Agaricomycetidae</taxon>
        <taxon>Boletales</taxon>
        <taxon>Sclerodermatineae</taxon>
        <taxon>Sclerodermataceae</taxon>
        <taxon>Scleroderma</taxon>
    </lineage>
</organism>
<dbReference type="InParanoid" id="A0A0C3AAK9"/>
<dbReference type="AlphaFoldDB" id="A0A0C3AAK9"/>
<feature type="non-terminal residue" evidence="1">
    <location>
        <position position="126"/>
    </location>
</feature>
<gene>
    <name evidence="1" type="ORF">SCLCIDRAFT_46733</name>
</gene>
<protein>
    <submittedName>
        <fullName evidence="1">Uncharacterized protein</fullName>
    </submittedName>
</protein>
<dbReference type="EMBL" id="KN822046">
    <property type="protein sequence ID" value="KIM61952.1"/>
    <property type="molecule type" value="Genomic_DNA"/>
</dbReference>
<dbReference type="OrthoDB" id="9991317at2759"/>
<dbReference type="Proteomes" id="UP000053989">
    <property type="component" value="Unassembled WGS sequence"/>
</dbReference>
<reference evidence="2" key="2">
    <citation type="submission" date="2015-01" db="EMBL/GenBank/DDBJ databases">
        <title>Evolutionary Origins and Diversification of the Mycorrhizal Mutualists.</title>
        <authorList>
            <consortium name="DOE Joint Genome Institute"/>
            <consortium name="Mycorrhizal Genomics Consortium"/>
            <person name="Kohler A."/>
            <person name="Kuo A."/>
            <person name="Nagy L.G."/>
            <person name="Floudas D."/>
            <person name="Copeland A."/>
            <person name="Barry K.W."/>
            <person name="Cichocki N."/>
            <person name="Veneault-Fourrey C."/>
            <person name="LaButti K."/>
            <person name="Lindquist E.A."/>
            <person name="Lipzen A."/>
            <person name="Lundell T."/>
            <person name="Morin E."/>
            <person name="Murat C."/>
            <person name="Riley R."/>
            <person name="Ohm R."/>
            <person name="Sun H."/>
            <person name="Tunlid A."/>
            <person name="Henrissat B."/>
            <person name="Grigoriev I.V."/>
            <person name="Hibbett D.S."/>
            <person name="Martin F."/>
        </authorList>
    </citation>
    <scope>NUCLEOTIDE SEQUENCE [LARGE SCALE GENOMIC DNA]</scope>
    <source>
        <strain evidence="2">Foug A</strain>
    </source>
</reference>
<name>A0A0C3AAK9_9AGAM</name>
<keyword evidence="2" id="KW-1185">Reference proteome</keyword>
<accession>A0A0C3AAK9</accession>
<dbReference type="Gene3D" id="1.25.40.10">
    <property type="entry name" value="Tetratricopeptide repeat domain"/>
    <property type="match status" value="1"/>
</dbReference>
<dbReference type="HOGENOM" id="CLU_001305_4_0_1"/>
<feature type="non-terminal residue" evidence="1">
    <location>
        <position position="1"/>
    </location>
</feature>
<reference evidence="1 2" key="1">
    <citation type="submission" date="2014-04" db="EMBL/GenBank/DDBJ databases">
        <authorList>
            <consortium name="DOE Joint Genome Institute"/>
            <person name="Kuo A."/>
            <person name="Kohler A."/>
            <person name="Nagy L.G."/>
            <person name="Floudas D."/>
            <person name="Copeland A."/>
            <person name="Barry K.W."/>
            <person name="Cichocki N."/>
            <person name="Veneault-Fourrey C."/>
            <person name="LaButti K."/>
            <person name="Lindquist E.A."/>
            <person name="Lipzen A."/>
            <person name="Lundell T."/>
            <person name="Morin E."/>
            <person name="Murat C."/>
            <person name="Sun H."/>
            <person name="Tunlid A."/>
            <person name="Henrissat B."/>
            <person name="Grigoriev I.V."/>
            <person name="Hibbett D.S."/>
            <person name="Martin F."/>
            <person name="Nordberg H.P."/>
            <person name="Cantor M.N."/>
            <person name="Hua S.X."/>
        </authorList>
    </citation>
    <scope>NUCLEOTIDE SEQUENCE [LARGE SCALE GENOMIC DNA]</scope>
    <source>
        <strain evidence="1 2">Foug A</strain>
    </source>
</reference>
<proteinExistence type="predicted"/>
<dbReference type="STRING" id="1036808.A0A0C3AAK9"/>
<dbReference type="InterPro" id="IPR011990">
    <property type="entry name" value="TPR-like_helical_dom_sf"/>
</dbReference>